<dbReference type="PROSITE" id="PS50011">
    <property type="entry name" value="PROTEIN_KINASE_DOM"/>
    <property type="match status" value="1"/>
</dbReference>
<comment type="catalytic activity">
    <reaction evidence="7">
        <text>L-threonyl-[protein] + ATP = O-phospho-L-threonyl-[protein] + ADP + H(+)</text>
        <dbReference type="Rhea" id="RHEA:46608"/>
        <dbReference type="Rhea" id="RHEA-COMP:11060"/>
        <dbReference type="Rhea" id="RHEA-COMP:11605"/>
        <dbReference type="ChEBI" id="CHEBI:15378"/>
        <dbReference type="ChEBI" id="CHEBI:30013"/>
        <dbReference type="ChEBI" id="CHEBI:30616"/>
        <dbReference type="ChEBI" id="CHEBI:61977"/>
        <dbReference type="ChEBI" id="CHEBI:456216"/>
        <dbReference type="EC" id="2.7.11.1"/>
    </reaction>
</comment>
<organism evidence="10 11">
    <name type="scientific">Myotis brandtii</name>
    <name type="common">Brandt's bat</name>
    <dbReference type="NCBI Taxonomy" id="109478"/>
    <lineage>
        <taxon>Eukaryota</taxon>
        <taxon>Metazoa</taxon>
        <taxon>Chordata</taxon>
        <taxon>Craniata</taxon>
        <taxon>Vertebrata</taxon>
        <taxon>Euteleostomi</taxon>
        <taxon>Mammalia</taxon>
        <taxon>Eutheria</taxon>
        <taxon>Laurasiatheria</taxon>
        <taxon>Chiroptera</taxon>
        <taxon>Yangochiroptera</taxon>
        <taxon>Vespertilionidae</taxon>
        <taxon>Myotis</taxon>
    </lineage>
</organism>
<evidence type="ECO:0000313" key="10">
    <source>
        <dbReference type="EMBL" id="EPQ10198.1"/>
    </source>
</evidence>
<dbReference type="PANTHER" id="PTHR24346">
    <property type="entry name" value="MAP/MICROTUBULE AFFINITY-REGULATING KINASE"/>
    <property type="match status" value="1"/>
</dbReference>
<evidence type="ECO:0000313" key="11">
    <source>
        <dbReference type="Proteomes" id="UP000052978"/>
    </source>
</evidence>
<dbReference type="InterPro" id="IPR000719">
    <property type="entry name" value="Prot_kinase_dom"/>
</dbReference>
<accession>S7PHM9</accession>
<reference evidence="10 11" key="1">
    <citation type="journal article" date="2013" name="Nat. Commun.">
        <title>Genome analysis reveals insights into physiology and longevity of the Brandt's bat Myotis brandtii.</title>
        <authorList>
            <person name="Seim I."/>
            <person name="Fang X."/>
            <person name="Xiong Z."/>
            <person name="Lobanov A.V."/>
            <person name="Huang Z."/>
            <person name="Ma S."/>
            <person name="Feng Y."/>
            <person name="Turanov A.A."/>
            <person name="Zhu Y."/>
            <person name="Lenz T.L."/>
            <person name="Gerashchenko M.V."/>
            <person name="Fan D."/>
            <person name="Hee Yim S."/>
            <person name="Yao X."/>
            <person name="Jordan D."/>
            <person name="Xiong Y."/>
            <person name="Ma Y."/>
            <person name="Lyapunov A.N."/>
            <person name="Chen G."/>
            <person name="Kulakova O.I."/>
            <person name="Sun Y."/>
            <person name="Lee S.G."/>
            <person name="Bronson R.T."/>
            <person name="Moskalev A.A."/>
            <person name="Sunyaev S.R."/>
            <person name="Zhang G."/>
            <person name="Krogh A."/>
            <person name="Wang J."/>
            <person name="Gladyshev V.N."/>
        </authorList>
    </citation>
    <scope>NUCLEOTIDE SEQUENCE [LARGE SCALE GENOMIC DNA]</scope>
</reference>
<keyword evidence="5 10" id="KW-0418">Kinase</keyword>
<comment type="catalytic activity">
    <reaction evidence="8">
        <text>L-seryl-[protein] + ATP = O-phospho-L-seryl-[protein] + ADP + H(+)</text>
        <dbReference type="Rhea" id="RHEA:17989"/>
        <dbReference type="Rhea" id="RHEA-COMP:9863"/>
        <dbReference type="Rhea" id="RHEA-COMP:11604"/>
        <dbReference type="ChEBI" id="CHEBI:15378"/>
        <dbReference type="ChEBI" id="CHEBI:29999"/>
        <dbReference type="ChEBI" id="CHEBI:30616"/>
        <dbReference type="ChEBI" id="CHEBI:83421"/>
        <dbReference type="ChEBI" id="CHEBI:456216"/>
        <dbReference type="EC" id="2.7.11.1"/>
    </reaction>
</comment>
<dbReference type="PROSITE" id="PS00108">
    <property type="entry name" value="PROTEIN_KINASE_ST"/>
    <property type="match status" value="1"/>
</dbReference>
<gene>
    <name evidence="10" type="ORF">D623_10019134</name>
</gene>
<keyword evidence="2" id="KW-0723">Serine/threonine-protein kinase</keyword>
<evidence type="ECO:0000256" key="1">
    <source>
        <dbReference type="ARBA" id="ARBA00012513"/>
    </source>
</evidence>
<keyword evidence="6" id="KW-0067">ATP-binding</keyword>
<dbReference type="EMBL" id="KE162950">
    <property type="protein sequence ID" value="EPQ10198.1"/>
    <property type="molecule type" value="Genomic_DNA"/>
</dbReference>
<evidence type="ECO:0000256" key="6">
    <source>
        <dbReference type="ARBA" id="ARBA00022840"/>
    </source>
</evidence>
<keyword evidence="3" id="KW-0808">Transferase</keyword>
<keyword evidence="4" id="KW-0547">Nucleotide-binding</keyword>
<dbReference type="InterPro" id="IPR008271">
    <property type="entry name" value="Ser/Thr_kinase_AS"/>
</dbReference>
<dbReference type="SMART" id="SM00220">
    <property type="entry name" value="S_TKc"/>
    <property type="match status" value="1"/>
</dbReference>
<dbReference type="Gene3D" id="1.10.510.10">
    <property type="entry name" value="Transferase(Phosphotransferase) domain 1"/>
    <property type="match status" value="1"/>
</dbReference>
<dbReference type="GO" id="GO:0004674">
    <property type="term" value="F:protein serine/threonine kinase activity"/>
    <property type="evidence" value="ECO:0007669"/>
    <property type="project" value="UniProtKB-KW"/>
</dbReference>
<name>S7PHM9_MYOBR</name>
<evidence type="ECO:0000259" key="9">
    <source>
        <dbReference type="PROSITE" id="PS50011"/>
    </source>
</evidence>
<evidence type="ECO:0000256" key="5">
    <source>
        <dbReference type="ARBA" id="ARBA00022777"/>
    </source>
</evidence>
<dbReference type="InterPro" id="IPR011009">
    <property type="entry name" value="Kinase-like_dom_sf"/>
</dbReference>
<dbReference type="GO" id="GO:0005737">
    <property type="term" value="C:cytoplasm"/>
    <property type="evidence" value="ECO:0007669"/>
    <property type="project" value="TreeGrafter"/>
</dbReference>
<dbReference type="EC" id="2.7.11.1" evidence="1"/>
<dbReference type="GO" id="GO:0005524">
    <property type="term" value="F:ATP binding"/>
    <property type="evidence" value="ECO:0007669"/>
    <property type="project" value="UniProtKB-KW"/>
</dbReference>
<evidence type="ECO:0000256" key="7">
    <source>
        <dbReference type="ARBA" id="ARBA00047899"/>
    </source>
</evidence>
<evidence type="ECO:0000256" key="3">
    <source>
        <dbReference type="ARBA" id="ARBA00022679"/>
    </source>
</evidence>
<keyword evidence="11" id="KW-1185">Reference proteome</keyword>
<protein>
    <recommendedName>
        <fullName evidence="1">non-specific serine/threonine protein kinase</fullName>
        <ecNumber evidence="1">2.7.11.1</ecNumber>
    </recommendedName>
</protein>
<evidence type="ECO:0000256" key="4">
    <source>
        <dbReference type="ARBA" id="ARBA00022741"/>
    </source>
</evidence>
<evidence type="ECO:0000256" key="2">
    <source>
        <dbReference type="ARBA" id="ARBA00022527"/>
    </source>
</evidence>
<feature type="domain" description="Protein kinase" evidence="9">
    <location>
        <begin position="1"/>
        <end position="95"/>
    </location>
</feature>
<dbReference type="AlphaFoldDB" id="S7PHM9"/>
<dbReference type="Proteomes" id="UP000052978">
    <property type="component" value="Unassembled WGS sequence"/>
</dbReference>
<sequence length="95" mass="10950">MLSAVHYCHQKHINHRDIKPENLLLDIGLNIKLADFGLSGVFMEEKLTTFCGTPLYQAPELFRLEPYEGLKVDVWSLGVVLYKMLTGYYCLWAKT</sequence>
<evidence type="ECO:0000256" key="8">
    <source>
        <dbReference type="ARBA" id="ARBA00048679"/>
    </source>
</evidence>
<dbReference type="GO" id="GO:0035556">
    <property type="term" value="P:intracellular signal transduction"/>
    <property type="evidence" value="ECO:0007669"/>
    <property type="project" value="TreeGrafter"/>
</dbReference>
<dbReference type="Pfam" id="PF00069">
    <property type="entry name" value="Pkinase"/>
    <property type="match status" value="1"/>
</dbReference>
<dbReference type="SUPFAM" id="SSF56112">
    <property type="entry name" value="Protein kinase-like (PK-like)"/>
    <property type="match status" value="1"/>
</dbReference>
<proteinExistence type="predicted"/>
<dbReference type="PANTHER" id="PTHR24346:SF82">
    <property type="entry name" value="KP78A-RELATED"/>
    <property type="match status" value="1"/>
</dbReference>